<organism evidence="2 3">
    <name type="scientific">Megasphaera paucivorans</name>
    <dbReference type="NCBI Taxonomy" id="349095"/>
    <lineage>
        <taxon>Bacteria</taxon>
        <taxon>Bacillati</taxon>
        <taxon>Bacillota</taxon>
        <taxon>Negativicutes</taxon>
        <taxon>Veillonellales</taxon>
        <taxon>Veillonellaceae</taxon>
        <taxon>Megasphaera</taxon>
    </lineage>
</organism>
<accession>A0A1G9V785</accession>
<dbReference type="RefSeq" id="WP_091649701.1">
    <property type="nucleotide sequence ID" value="NZ_FNHQ01000011.1"/>
</dbReference>
<dbReference type="OrthoDB" id="9794157at2"/>
<dbReference type="InterPro" id="IPR003741">
    <property type="entry name" value="LUD_dom"/>
</dbReference>
<gene>
    <name evidence="2" type="ORF">SAMN05660299_01351</name>
</gene>
<evidence type="ECO:0000313" key="3">
    <source>
        <dbReference type="Proteomes" id="UP000199309"/>
    </source>
</evidence>
<sequence>MEKADELYQSFEEKLTALTGQCAHCSKVELLPTLKKVFSDRGDTTAAVVQTEYIKELGIAEGLKTAGITVHTDHIRLNCETDQVGIIDAQYGLADLGSVIQLHQNVDERIAAIMPPFSIVIIKRSTILDNLDTMIDMLSAMPEMPNFVGFITGPSRTADIECVGTVGVHGPLEILVIVVDDQ</sequence>
<name>A0A1G9V785_9FIRM</name>
<dbReference type="Pfam" id="PF02589">
    <property type="entry name" value="LUD_dom"/>
    <property type="match status" value="1"/>
</dbReference>
<dbReference type="AlphaFoldDB" id="A0A1G9V785"/>
<dbReference type="InterPro" id="IPR037171">
    <property type="entry name" value="NagB/RpiA_transferase-like"/>
</dbReference>
<feature type="domain" description="LUD" evidence="1">
    <location>
        <begin position="10"/>
        <end position="179"/>
    </location>
</feature>
<dbReference type="PANTHER" id="PTHR43682">
    <property type="entry name" value="LACTATE UTILIZATION PROTEIN C"/>
    <property type="match status" value="1"/>
</dbReference>
<dbReference type="SUPFAM" id="SSF100950">
    <property type="entry name" value="NagB/RpiA/CoA transferase-like"/>
    <property type="match status" value="1"/>
</dbReference>
<evidence type="ECO:0000259" key="1">
    <source>
        <dbReference type="Pfam" id="PF02589"/>
    </source>
</evidence>
<evidence type="ECO:0000313" key="2">
    <source>
        <dbReference type="EMBL" id="SDM67960.1"/>
    </source>
</evidence>
<reference evidence="2 3" key="1">
    <citation type="submission" date="2016-10" db="EMBL/GenBank/DDBJ databases">
        <authorList>
            <person name="de Groot N.N."/>
        </authorList>
    </citation>
    <scope>NUCLEOTIDE SEQUENCE [LARGE SCALE GENOMIC DNA]</scope>
    <source>
        <strain evidence="2 3">DSM 16981</strain>
    </source>
</reference>
<protein>
    <submittedName>
        <fullName evidence="2">L-lactate dehydrogenase complex protein LldG</fullName>
    </submittedName>
</protein>
<dbReference type="STRING" id="349095.SAMN05660299_01351"/>
<dbReference type="InterPro" id="IPR024185">
    <property type="entry name" value="FTHF_cligase-like_sf"/>
</dbReference>
<dbReference type="Gene3D" id="3.40.50.10420">
    <property type="entry name" value="NagB/RpiA/CoA transferase-like"/>
    <property type="match status" value="1"/>
</dbReference>
<keyword evidence="3" id="KW-1185">Reference proteome</keyword>
<dbReference type="PANTHER" id="PTHR43682:SF1">
    <property type="entry name" value="LACTATE UTILIZATION PROTEIN C"/>
    <property type="match status" value="1"/>
</dbReference>
<dbReference type="Proteomes" id="UP000199309">
    <property type="component" value="Unassembled WGS sequence"/>
</dbReference>
<proteinExistence type="predicted"/>
<dbReference type="EMBL" id="FNHQ01000011">
    <property type="protein sequence ID" value="SDM67960.1"/>
    <property type="molecule type" value="Genomic_DNA"/>
</dbReference>